<gene>
    <name evidence="1" type="ORF">NGRA_1827</name>
</gene>
<protein>
    <submittedName>
        <fullName evidence="1">Uncharacterized protein</fullName>
    </submittedName>
</protein>
<evidence type="ECO:0000313" key="1">
    <source>
        <dbReference type="EMBL" id="KAF9762690.1"/>
    </source>
</evidence>
<accession>A0A9P6GXP9</accession>
<evidence type="ECO:0000313" key="2">
    <source>
        <dbReference type="Proteomes" id="UP000740883"/>
    </source>
</evidence>
<comment type="caution">
    <text evidence="1">The sequence shown here is derived from an EMBL/GenBank/DDBJ whole genome shotgun (WGS) entry which is preliminary data.</text>
</comment>
<dbReference type="AlphaFoldDB" id="A0A9P6GXP9"/>
<sequence length="164" mass="19408">MCVKDKSTSLKKNCSPKWKERKTRMIDSFDTITKENSVLVCEIINKLASLSAEQKFEMMIERIDEDLVKELINSNVNTWEEFERMIKRKSIYENKIVEIYCIRRMTEESCIKFARKIKAKLKEFNVSESTIIKHLSINIWPGRTDVSVLLTLNQNYDDFEARIN</sequence>
<dbReference type="EMBL" id="SBJO01000143">
    <property type="protein sequence ID" value="KAF9762690.1"/>
    <property type="molecule type" value="Genomic_DNA"/>
</dbReference>
<keyword evidence="2" id="KW-1185">Reference proteome</keyword>
<reference evidence="1 2" key="1">
    <citation type="journal article" date="2020" name="Genome Biol. Evol.">
        <title>Comparative genomics of strictly vertically transmitted, feminizing microsporidia endosymbionts of amphipod crustaceans.</title>
        <authorList>
            <person name="Cormier A."/>
            <person name="Chebbi M.A."/>
            <person name="Giraud I."/>
            <person name="Wattier R."/>
            <person name="Teixeira M."/>
            <person name="Gilbert C."/>
            <person name="Rigaud T."/>
            <person name="Cordaux R."/>
        </authorList>
    </citation>
    <scope>NUCLEOTIDE SEQUENCE [LARGE SCALE GENOMIC DNA]</scope>
    <source>
        <strain evidence="1 2">Ou3-Ou53</strain>
    </source>
</reference>
<dbReference type="Proteomes" id="UP000740883">
    <property type="component" value="Unassembled WGS sequence"/>
</dbReference>
<organism evidence="1 2">
    <name type="scientific">Nosema granulosis</name>
    <dbReference type="NCBI Taxonomy" id="83296"/>
    <lineage>
        <taxon>Eukaryota</taxon>
        <taxon>Fungi</taxon>
        <taxon>Fungi incertae sedis</taxon>
        <taxon>Microsporidia</taxon>
        <taxon>Nosematidae</taxon>
        <taxon>Nosema</taxon>
    </lineage>
</organism>
<name>A0A9P6GXP9_9MICR</name>
<dbReference type="OrthoDB" id="10592384at2759"/>
<proteinExistence type="predicted"/>